<sequence>MNRLVIIGNGFDLAHGLPTSYKDFIDDYWKKVACTNHDDDFISFQNLEQHFKFEKVENLKGMANCISQLDQKIKFLDGEIYKEHGNNHSGKYPRLQILNYKNHFFKLINQKSVQNWVDIENEYYKQLKSIVDFKQVGISQDKVEFELLRKNKILRLNKEFDQVKNGLVSYLESRVFINEEILTSFIELLKINRGTDEYFAEFSNQDYKLIKDFYKEDSPDKRKEVITCCLNFNYTKTLDKYINYTKESGKDRSFGQVYNLQIHGRLNDFSNQINFGFGDEMDEDYKIIENLDDNEYLKNFKSFLYSQNSNYKNLLDFINVNKFQVIIMGHSCGLSDRTLLNTIFEHSNCRSIKVFYHEIKDENGKVIKDNYTEIIQNISRHFNKKKLMREKIVNKTLCQPLPQVKLPLK</sequence>
<dbReference type="EMBL" id="JAGPXB010000001">
    <property type="protein sequence ID" value="MBQ0907549.1"/>
    <property type="molecule type" value="Genomic_DNA"/>
</dbReference>
<keyword evidence="2" id="KW-1185">Reference proteome</keyword>
<proteinExistence type="predicted"/>
<organism evidence="1 2">
    <name type="scientific">Flavobacterium erciyesense</name>
    <dbReference type="NCBI Taxonomy" id="2825842"/>
    <lineage>
        <taxon>Bacteria</taxon>
        <taxon>Pseudomonadati</taxon>
        <taxon>Bacteroidota</taxon>
        <taxon>Flavobacteriia</taxon>
        <taxon>Flavobacteriales</taxon>
        <taxon>Flavobacteriaceae</taxon>
        <taxon>Flavobacterium</taxon>
    </lineage>
</organism>
<dbReference type="Pfam" id="PF14253">
    <property type="entry name" value="AbiH"/>
    <property type="match status" value="1"/>
</dbReference>
<evidence type="ECO:0000313" key="1">
    <source>
        <dbReference type="EMBL" id="MBQ0907549.1"/>
    </source>
</evidence>
<dbReference type="InterPro" id="IPR025935">
    <property type="entry name" value="AbiH"/>
</dbReference>
<evidence type="ECO:0008006" key="3">
    <source>
        <dbReference type="Google" id="ProtNLM"/>
    </source>
</evidence>
<protein>
    <recommendedName>
        <fullName evidence="3">Bacteriophage abortive infection AbiH</fullName>
    </recommendedName>
</protein>
<comment type="caution">
    <text evidence="1">The sequence shown here is derived from an EMBL/GenBank/DDBJ whole genome shotgun (WGS) entry which is preliminary data.</text>
</comment>
<evidence type="ECO:0000313" key="2">
    <source>
        <dbReference type="Proteomes" id="UP000679008"/>
    </source>
</evidence>
<name>A0ABS5D0J9_9FLAO</name>
<dbReference type="Proteomes" id="UP000679008">
    <property type="component" value="Unassembled WGS sequence"/>
</dbReference>
<gene>
    <name evidence="1" type="ORF">KBJ98_02410</name>
</gene>
<dbReference type="RefSeq" id="WP_210788090.1">
    <property type="nucleotide sequence ID" value="NZ_JAGPXB010000001.1"/>
</dbReference>
<accession>A0ABS5D0J9</accession>
<reference evidence="1 2" key="1">
    <citation type="submission" date="2021-04" db="EMBL/GenBank/DDBJ databases">
        <title>Description of novel Flavobacterium sp. F-328.</title>
        <authorList>
            <person name="Saticioglu I.B."/>
        </authorList>
    </citation>
    <scope>NUCLEOTIDE SEQUENCE [LARGE SCALE GENOMIC DNA]</scope>
    <source>
        <strain evidence="1 2">F-328</strain>
    </source>
</reference>